<accession>A0A7C4TL38</accession>
<dbReference type="SUPFAM" id="SSF159888">
    <property type="entry name" value="YdhG-like"/>
    <property type="match status" value="1"/>
</dbReference>
<organism evidence="1">
    <name type="scientific">candidate division WWE3 bacterium</name>
    <dbReference type="NCBI Taxonomy" id="2053526"/>
    <lineage>
        <taxon>Bacteria</taxon>
        <taxon>Katanobacteria</taxon>
    </lineage>
</organism>
<name>A0A7C4TL38_UNCKA</name>
<proteinExistence type="predicted"/>
<sequence length="66" mass="7993">MNMFKKVKAKTIKKYFESLPKERREQVEFLHDFIQKTAPSLKAGFYYNMPGYGSFKYKNYKKEIID</sequence>
<protein>
    <recommendedName>
        <fullName evidence="2">DUF1801 domain-containing protein</fullName>
    </recommendedName>
</protein>
<dbReference type="AlphaFoldDB" id="A0A7C4TL38"/>
<dbReference type="EMBL" id="DSRT01000048">
    <property type="protein sequence ID" value="HGW29464.1"/>
    <property type="molecule type" value="Genomic_DNA"/>
</dbReference>
<gene>
    <name evidence="1" type="ORF">ENR63_00885</name>
</gene>
<dbReference type="Gene3D" id="3.90.1150.200">
    <property type="match status" value="1"/>
</dbReference>
<reference evidence="1" key="1">
    <citation type="journal article" date="2020" name="mSystems">
        <title>Genome- and Community-Level Interaction Insights into Carbon Utilization and Element Cycling Functions of Hydrothermarchaeota in Hydrothermal Sediment.</title>
        <authorList>
            <person name="Zhou Z."/>
            <person name="Liu Y."/>
            <person name="Xu W."/>
            <person name="Pan J."/>
            <person name="Luo Z.H."/>
            <person name="Li M."/>
        </authorList>
    </citation>
    <scope>NUCLEOTIDE SEQUENCE [LARGE SCALE GENOMIC DNA]</scope>
    <source>
        <strain evidence="1">SpSt-417</strain>
    </source>
</reference>
<evidence type="ECO:0008006" key="2">
    <source>
        <dbReference type="Google" id="ProtNLM"/>
    </source>
</evidence>
<evidence type="ECO:0000313" key="1">
    <source>
        <dbReference type="EMBL" id="HGW29464.1"/>
    </source>
</evidence>
<comment type="caution">
    <text evidence="1">The sequence shown here is derived from an EMBL/GenBank/DDBJ whole genome shotgun (WGS) entry which is preliminary data.</text>
</comment>